<dbReference type="InterPro" id="IPR045851">
    <property type="entry name" value="AMP-bd_C_sf"/>
</dbReference>
<dbReference type="SUPFAM" id="SSF56801">
    <property type="entry name" value="Acetyl-CoA synthetase-like"/>
    <property type="match status" value="3"/>
</dbReference>
<evidence type="ECO:0000256" key="2">
    <source>
        <dbReference type="ARBA" id="ARBA00022450"/>
    </source>
</evidence>
<dbReference type="CDD" id="cd19531">
    <property type="entry name" value="LCL_NRPS-like"/>
    <property type="match status" value="1"/>
</dbReference>
<dbReference type="InterPro" id="IPR001242">
    <property type="entry name" value="Condensation_dom"/>
</dbReference>
<dbReference type="CDD" id="cd19534">
    <property type="entry name" value="E_NRPS"/>
    <property type="match status" value="1"/>
</dbReference>
<dbReference type="PANTHER" id="PTHR45527">
    <property type="entry name" value="NONRIBOSOMAL PEPTIDE SYNTHETASE"/>
    <property type="match status" value="1"/>
</dbReference>
<keyword evidence="4" id="KW-0677">Repeat</keyword>
<dbReference type="SUPFAM" id="SSF52777">
    <property type="entry name" value="CoA-dependent acyltransferases"/>
    <property type="match status" value="7"/>
</dbReference>
<name>A0ABW5GRB4_9PSEU</name>
<dbReference type="InterPro" id="IPR010060">
    <property type="entry name" value="NRPS_synth"/>
</dbReference>
<organism evidence="7 8">
    <name type="scientific">Amycolatopsis samaneae</name>
    <dbReference type="NCBI Taxonomy" id="664691"/>
    <lineage>
        <taxon>Bacteria</taxon>
        <taxon>Bacillati</taxon>
        <taxon>Actinomycetota</taxon>
        <taxon>Actinomycetes</taxon>
        <taxon>Pseudonocardiales</taxon>
        <taxon>Pseudonocardiaceae</taxon>
        <taxon>Amycolatopsis</taxon>
    </lineage>
</organism>
<dbReference type="Pfam" id="PF00668">
    <property type="entry name" value="Condensation"/>
    <property type="match status" value="4"/>
</dbReference>
<dbReference type="InterPro" id="IPR020806">
    <property type="entry name" value="PKS_PP-bd"/>
</dbReference>
<dbReference type="SMART" id="SM00823">
    <property type="entry name" value="PKS_PP"/>
    <property type="match status" value="3"/>
</dbReference>
<dbReference type="InterPro" id="IPR025110">
    <property type="entry name" value="AMP-bd_C"/>
</dbReference>
<dbReference type="InterPro" id="IPR010071">
    <property type="entry name" value="AA_adenyl_dom"/>
</dbReference>
<dbReference type="Gene3D" id="3.30.559.10">
    <property type="entry name" value="Chloramphenicol acetyltransferase-like domain"/>
    <property type="match status" value="3"/>
</dbReference>
<dbReference type="Gene3D" id="3.30.300.30">
    <property type="match status" value="3"/>
</dbReference>
<evidence type="ECO:0000313" key="8">
    <source>
        <dbReference type="Proteomes" id="UP001597419"/>
    </source>
</evidence>
<sequence length="3307" mass="354237">MTDRILDAAEELVLDLPTDRPRAAAGEAGTAVVGFELTAEVPARFAAAPLSTLAAAVTVLLARYTGQRDIVLGVELPAGTRPIRSTVDSAAPFEDLLAAVGAAIRADDDDEEVDLPPVSVTAGYFESEVDSVPSPVVELGFRFHRENGGLACLLWYRADLFDRATVVRMAGHLDTVLAGVLATPAAPLSTVPVMTGDELRRITVEWNATAAEFPADRCVPELIAERAGQVPDATAVLFGRESLTYAELHTRANRLAWHLIDRGAGPGTVVGVYVERGMDMVVAILAVLRAGAAYVPLDPALPAERLAFLLEDTEALVVVTQERLLPRLPDTGVDVVCPDRDAAAIAGWWEEPPRVGATPGDLAYVVYTSGSTGTPKGVMVEHRALCNLVTAAARIFGLGPGKRVLQYASPGFDGAVWDIFITLTAGATLCLSRMDAPDAPLGLAEQIRAERIDLVTLPPAALADLRPEEVPGLETVLSVGDRCPADLAARWAKTHRFVNGYGPTEATVGATQFHGGCEPGAGSVPIGRPLPNMRVYVLDPDLNPVPVGVVGELFIGGAGLARGYLNRPGLTAQRFVPSPIDQDGRLYRTGDLVRWLATGDLEFVGRRDEQVKIRGFRIEIGEVESVLREHPGVASVAVVAETTGPGRTRLVGYVVPADGAAPTPARLREFMARRVPEYVIPGAFVSLPEFPLNAGGKVDRRALPAPEAGTAEYVAPRGHTEERLLRIWSRVLGTEGIGTADDFLDLGGDSLAAMRVLSRVRRDFGVSLAVRALFAARTVGGLAELVDATTGVPADLIPVEHREGPVPLSFAQQRLWFLHEFEPDNVEYNTPAGFRLRGPVNVPALRTALNELVVRHESLRTVFGSEDGRGVQLVGEPADVPLSIVDISKGLLAEEITAPFDLGAGPPFRALLVALAPLLGVDDHLLVLTMHHIVADGWSMGVLAGELGELYSAAVRGERAELAPLPLRYTDFARWQRGRLAELDEQLPYWREQLAGIAPLDLATDRPHPAVRSSRGHSVGFTVPAPVTAGLRRLALERDASLFMVLTAAVQVLLARRSGQRDVAVGTATSGRARAELERLVGFFVNTLVIRSTVEGTFAGLLDRVRTTVLDAFAHDEVPFERVVDAVAPDRDLSRTPLVQAMVLVQNSPGGPMELAGLEVERVELPRPTSRFDLTFEFRERDTELVAHLEYRTDLFDEDTIRRMADHLLVLLEGVLADPDRAVADLPLLTEGERGRVLHDWNRTGLEFPPDRSPLHRFDGHVRRTPGAVAVTSGGDSLTYAELDARANRLARLLIDRNVGPDALVGLCLDRGVDLLVGVLGVLRAGGAYVPLDPEYPADRLAFMLADARPCLVLTHERLADRLPATDVPVVALDTHRARIAEHPPTAPPHRALPGHLAYVIYTSGSTGRPKGVQIQRHSLAELQEWAVAELGPERLAHVLCATSLNFDVSVFELFGPLATGGRVEIVRDLLALADSAEGWSGTLLSGVPSVVATLVGDGAARWDARSVVLAGEALPPRLITAIRQAVPDCEIANIYGPTEATVYASAWYLSGDFPGGTVPMGRPVSNTRAYVLDASLRPVPIGVPGELYLAGAGLARGYLRRPALTAHRFVADPFSSSGGRLYRTGDLVRWTARGELEYLGRTDHQVKIRGFRIELGEIEAALAGHPAVEQVAVVARDDGVKRLVAYVVPSGEADPADLRAYLSGRLPGHLVPSVFVTLPAFPLTGSGKIDRSALPAPEGRVAAAFVAPRSAAERVLAGVWAEVLGVARVGAEDNFFELGGDSILSLQVVAAARRRGLRLSSRELFQRQTVAALAAGLTPEAAPATGRQSTVEGEVTLTPIQRWFFETVTDTPAHFNQWVSVELTGDVDEDALRTATRAVVAHHDALRMRFRRVEGGWTQFNAGSQDVEPVPAGGAMDLEHGPLVRFARPERSRLVVSAHHLVVDGVSWRVLLDDLQTAYRQARAGQSVDLGRKTSSFRDWAARLADHVAAGELDDEYPYWGEVAGAVPAGPPPGTDSGVLTTRLGPAETTALLSEVSGVYRTRIDDLLLSALGRTLAAYHGGDRVAIALEGHGREDLFPDLDLSRTVGWFTTLFPVVLDLPAEPGWAATLKSVKEQLRAVPGRGLGYGALRYLGASGDRLDGGRWPWLSFNYLGRLDALAAAGELYRGTPADIGLDEAPGRAPAHPVSVVGRVSAGELEISWDYAGVDGAVIRRLADGLIDALKEILAHCRQPGVGGCTPSDFPLVPLDQATVDRLAGDGRSVRDIYPLTPAQGGMLFHSLADPEPGQYLTQLTIDLDGVADPRGLGAAFQRVVERTPVLRTSIAWENLPEALQLLHADVRLPVTHLDRRQLSGEALRSETRALLAADRAAGIDFATPPLSRLTVIRSGETTVRLVWTFHHLLLDGWSGSQVLADVFAEYRGRPPVPRRPFRDYVSWLSTQDQTAAGKYWRHVVADLEAATPLPVDRRQPAAHRARPDAVLDCALPAELTGRLTGFAKHHRLTLNTVVQGAWALLLSRYSGDREVCFGATAAARPAELPGSDTMVGLFIDTLPVRVAVEGGREVVPWLRRLQADQAEARQYHTVSPAQVRSWSGVPAGGALFDSIVVFENYPVDRDAAAGHGLRVRAIDAVESTNYPLNLVAYAGDRLSLELRYDSRSFDASTVDKLGTHLRTLLEGIVSGAHRTIAAVPMLSGAEVHRLTVEWNDTAAAFPPGLLVHRVAERQAARTPDALAVRFGDTELTYAELEDRANRLAHLLIERGVGPDVPVAILLERSLTWVIAVCAVLKAGGAYVPFDPDYPPERLAYVLRDAAAPVLLTQRELASRLPAAEAEVVCLDGEWPEGPGHAPAVPVGPDNLAYVIYTSGSTGRPKGVLITHRGLADLCSGYVRDFGLTAADRGALVAALGFDATVFELWPPLMVGGSVHIGHGDVLRDPARMVGWFADSGVTICFLSTPRLDGVLDQPAIAGTSLRWLLVGGDVLRKAPPPGLPFPLVNVYGPTECSALSTSVVIPPSAGPQAEVPPIGRPLANKRVYVLDANLSPVPAGVVGELYIGGVGLARGYLNRPGLTAERFVASAIDPGGRLYRTGDLARWRSDGTVEFVGRADNQVKLRGYRIELGEIEAALVGQPGIAEAVVTVREERPGVKRLVGHLVPVGGAVPDVTGLRAALGRELPGYMVPTVFVALDRLPLTPNGKVDRRALPMGGAIADGKPQVEPRDPTEQALAALWAEVLGVDRVGVHDNFFDLGGDSILSVQLAAKAAAAFGTPVSPRELFDRPTVSELAQHILATILSTIEQAAANQPGGER</sequence>
<feature type="domain" description="Carrier" evidence="6">
    <location>
        <begin position="715"/>
        <end position="790"/>
    </location>
</feature>
<protein>
    <submittedName>
        <fullName evidence="7">Amino acid adenylation domain-containing protein</fullName>
    </submittedName>
</protein>
<dbReference type="InterPro" id="IPR036736">
    <property type="entry name" value="ACP-like_sf"/>
</dbReference>
<comment type="caution">
    <text evidence="7">The sequence shown here is derived from an EMBL/GenBank/DDBJ whole genome shotgun (WGS) entry which is preliminary data.</text>
</comment>
<dbReference type="Gene3D" id="3.30.559.30">
    <property type="entry name" value="Nonribosomal peptide synthetase, condensation domain"/>
    <property type="match status" value="4"/>
</dbReference>
<dbReference type="SUPFAM" id="SSF47336">
    <property type="entry name" value="ACP-like"/>
    <property type="match status" value="3"/>
</dbReference>
<dbReference type="Gene3D" id="1.10.1200.10">
    <property type="entry name" value="ACP-like"/>
    <property type="match status" value="3"/>
</dbReference>
<dbReference type="InterPro" id="IPR000873">
    <property type="entry name" value="AMP-dep_synth/lig_dom"/>
</dbReference>
<dbReference type="InterPro" id="IPR023213">
    <property type="entry name" value="CAT-like_dom_sf"/>
</dbReference>
<feature type="domain" description="Carrier" evidence="6">
    <location>
        <begin position="3216"/>
        <end position="3291"/>
    </location>
</feature>
<dbReference type="Pfam" id="PF13193">
    <property type="entry name" value="AMP-binding_C"/>
    <property type="match status" value="3"/>
</dbReference>
<evidence type="ECO:0000256" key="4">
    <source>
        <dbReference type="ARBA" id="ARBA00022737"/>
    </source>
</evidence>
<reference evidence="8" key="1">
    <citation type="journal article" date="2019" name="Int. J. Syst. Evol. Microbiol.">
        <title>The Global Catalogue of Microorganisms (GCM) 10K type strain sequencing project: providing services to taxonomists for standard genome sequencing and annotation.</title>
        <authorList>
            <consortium name="The Broad Institute Genomics Platform"/>
            <consortium name="The Broad Institute Genome Sequencing Center for Infectious Disease"/>
            <person name="Wu L."/>
            <person name="Ma J."/>
        </authorList>
    </citation>
    <scope>NUCLEOTIDE SEQUENCE [LARGE SCALE GENOMIC DNA]</scope>
    <source>
        <strain evidence="8">CGMCC 4.7643</strain>
    </source>
</reference>
<dbReference type="SMART" id="SM01294">
    <property type="entry name" value="PKS_PP_betabranch"/>
    <property type="match status" value="1"/>
</dbReference>
<gene>
    <name evidence="7" type="ORF">ACFSYJ_33030</name>
</gene>
<evidence type="ECO:0000256" key="5">
    <source>
        <dbReference type="ARBA" id="ARBA00023194"/>
    </source>
</evidence>
<evidence type="ECO:0000256" key="3">
    <source>
        <dbReference type="ARBA" id="ARBA00022553"/>
    </source>
</evidence>
<dbReference type="PROSITE" id="PS00455">
    <property type="entry name" value="AMP_BINDING"/>
    <property type="match status" value="3"/>
</dbReference>
<dbReference type="InterPro" id="IPR020845">
    <property type="entry name" value="AMP-binding_CS"/>
</dbReference>
<dbReference type="EMBL" id="JBHUKU010000021">
    <property type="protein sequence ID" value="MFD2463477.1"/>
    <property type="molecule type" value="Genomic_DNA"/>
</dbReference>
<feature type="domain" description="Carrier" evidence="6">
    <location>
        <begin position="1748"/>
        <end position="1822"/>
    </location>
</feature>
<dbReference type="CDD" id="cd05930">
    <property type="entry name" value="A_NRPS"/>
    <property type="match status" value="3"/>
</dbReference>
<dbReference type="Pfam" id="PF00550">
    <property type="entry name" value="PP-binding"/>
    <property type="match status" value="3"/>
</dbReference>
<dbReference type="InterPro" id="IPR006162">
    <property type="entry name" value="Ppantetheine_attach_site"/>
</dbReference>
<dbReference type="PANTHER" id="PTHR45527:SF1">
    <property type="entry name" value="FATTY ACID SYNTHASE"/>
    <property type="match status" value="1"/>
</dbReference>
<dbReference type="NCBIfam" id="TIGR01720">
    <property type="entry name" value="NRPS-para261"/>
    <property type="match status" value="1"/>
</dbReference>
<accession>A0ABW5GRB4</accession>
<dbReference type="NCBIfam" id="TIGR01733">
    <property type="entry name" value="AA-adenyl-dom"/>
    <property type="match status" value="3"/>
</dbReference>
<dbReference type="Gene3D" id="3.40.50.980">
    <property type="match status" value="6"/>
</dbReference>
<dbReference type="PROSITE" id="PS50075">
    <property type="entry name" value="CARRIER"/>
    <property type="match status" value="3"/>
</dbReference>
<evidence type="ECO:0000259" key="6">
    <source>
        <dbReference type="PROSITE" id="PS50075"/>
    </source>
</evidence>
<evidence type="ECO:0000313" key="7">
    <source>
        <dbReference type="EMBL" id="MFD2463477.1"/>
    </source>
</evidence>
<evidence type="ECO:0000256" key="1">
    <source>
        <dbReference type="ARBA" id="ARBA00001957"/>
    </source>
</evidence>
<keyword evidence="5" id="KW-0045">Antibiotic biosynthesis</keyword>
<dbReference type="RefSeq" id="WP_345400308.1">
    <property type="nucleotide sequence ID" value="NZ_BAABHG010000011.1"/>
</dbReference>
<dbReference type="Gene3D" id="2.30.38.10">
    <property type="entry name" value="Luciferase, Domain 3"/>
    <property type="match status" value="3"/>
</dbReference>
<dbReference type="NCBIfam" id="NF003417">
    <property type="entry name" value="PRK04813.1"/>
    <property type="match status" value="3"/>
</dbReference>
<dbReference type="Proteomes" id="UP001597419">
    <property type="component" value="Unassembled WGS sequence"/>
</dbReference>
<dbReference type="PROSITE" id="PS00012">
    <property type="entry name" value="PHOSPHOPANTETHEINE"/>
    <property type="match status" value="3"/>
</dbReference>
<dbReference type="InterPro" id="IPR009081">
    <property type="entry name" value="PP-bd_ACP"/>
</dbReference>
<dbReference type="CDD" id="cd19543">
    <property type="entry name" value="DCL_NRPS"/>
    <property type="match status" value="1"/>
</dbReference>
<keyword evidence="3" id="KW-0597">Phosphoprotein</keyword>
<dbReference type="Pfam" id="PF00501">
    <property type="entry name" value="AMP-binding"/>
    <property type="match status" value="3"/>
</dbReference>
<proteinExistence type="predicted"/>
<comment type="cofactor">
    <cofactor evidence="1">
        <name>pantetheine 4'-phosphate</name>
        <dbReference type="ChEBI" id="CHEBI:47942"/>
    </cofactor>
</comment>
<keyword evidence="8" id="KW-1185">Reference proteome</keyword>
<keyword evidence="2" id="KW-0596">Phosphopantetheine</keyword>